<evidence type="ECO:0000256" key="1">
    <source>
        <dbReference type="SAM" id="MobiDB-lite"/>
    </source>
</evidence>
<feature type="region of interest" description="Disordered" evidence="1">
    <location>
        <begin position="60"/>
        <end position="82"/>
    </location>
</feature>
<protein>
    <submittedName>
        <fullName evidence="2">Uncharacterized protein</fullName>
    </submittedName>
</protein>
<gene>
    <name evidence="2" type="ORF">IMCC3135_09840</name>
</gene>
<dbReference type="Proteomes" id="UP000250079">
    <property type="component" value="Chromosome"/>
</dbReference>
<name>A0A2Z2NKX1_9GAMM</name>
<reference evidence="2 3" key="1">
    <citation type="submission" date="2016-12" db="EMBL/GenBank/DDBJ databases">
        <authorList>
            <person name="Song W.-J."/>
            <person name="Kurnit D.M."/>
        </authorList>
    </citation>
    <scope>NUCLEOTIDE SEQUENCE [LARGE SCALE GENOMIC DNA]</scope>
    <source>
        <strain evidence="2 3">IMCC3135</strain>
    </source>
</reference>
<keyword evidence="3" id="KW-1185">Reference proteome</keyword>
<dbReference type="AlphaFoldDB" id="A0A2Z2NKX1"/>
<proteinExistence type="predicted"/>
<dbReference type="KEGG" id="gai:IMCC3135_09840"/>
<evidence type="ECO:0000313" key="3">
    <source>
        <dbReference type="Proteomes" id="UP000250079"/>
    </source>
</evidence>
<sequence>MPGRVSTINASLHDLILRSRIACTRQFIHRTQANSPSWDGEDSQAMRCNTLQDGAGSTHLPEYAKQPGGCYAPDTVDDENSE</sequence>
<organism evidence="2 3">
    <name type="scientific">Granulosicoccus antarcticus IMCC3135</name>
    <dbReference type="NCBI Taxonomy" id="1192854"/>
    <lineage>
        <taxon>Bacteria</taxon>
        <taxon>Pseudomonadati</taxon>
        <taxon>Pseudomonadota</taxon>
        <taxon>Gammaproteobacteria</taxon>
        <taxon>Chromatiales</taxon>
        <taxon>Granulosicoccaceae</taxon>
        <taxon>Granulosicoccus</taxon>
    </lineage>
</organism>
<evidence type="ECO:0000313" key="2">
    <source>
        <dbReference type="EMBL" id="ASJ72062.1"/>
    </source>
</evidence>
<accession>A0A2Z2NKX1</accession>
<dbReference type="EMBL" id="CP018632">
    <property type="protein sequence ID" value="ASJ72062.1"/>
    <property type="molecule type" value="Genomic_DNA"/>
</dbReference>